<name>A0A1S1MC78_MYCCH</name>
<keyword evidence="2" id="KW-0472">Membrane</keyword>
<dbReference type="RefSeq" id="WP_070950779.1">
    <property type="nucleotide sequence ID" value="NZ_CP050145.1"/>
</dbReference>
<keyword evidence="4" id="KW-1185">Reference proteome</keyword>
<dbReference type="GO" id="GO:0005886">
    <property type="term" value="C:plasma membrane"/>
    <property type="evidence" value="ECO:0007669"/>
    <property type="project" value="TreeGrafter"/>
</dbReference>
<evidence type="ECO:0000313" key="4">
    <source>
        <dbReference type="Proteomes" id="UP000179441"/>
    </source>
</evidence>
<organism evidence="3 4">
    <name type="scientific">Mycobacteroides chelonae</name>
    <name type="common">Mycobacterium chelonae</name>
    <dbReference type="NCBI Taxonomy" id="1774"/>
    <lineage>
        <taxon>Bacteria</taxon>
        <taxon>Bacillati</taxon>
        <taxon>Actinomycetota</taxon>
        <taxon>Actinomycetes</taxon>
        <taxon>Mycobacteriales</taxon>
        <taxon>Mycobacteriaceae</taxon>
        <taxon>Mycobacteroides</taxon>
    </lineage>
</organism>
<dbReference type="PANTHER" id="PTHR34980:SF2">
    <property type="entry name" value="INNER MEMBRANE PROTEIN YHAH-RELATED"/>
    <property type="match status" value="1"/>
</dbReference>
<feature type="transmembrane region" description="Helical" evidence="2">
    <location>
        <begin position="121"/>
        <end position="144"/>
    </location>
</feature>
<feature type="transmembrane region" description="Helical" evidence="2">
    <location>
        <begin position="60"/>
        <end position="82"/>
    </location>
</feature>
<evidence type="ECO:0000256" key="1">
    <source>
        <dbReference type="SAM" id="MobiDB-lite"/>
    </source>
</evidence>
<reference evidence="3 4" key="1">
    <citation type="submission" date="2016-10" db="EMBL/GenBank/DDBJ databases">
        <title>Evaluation of Human, Veterinary and Environmental Mycobacterium chelonae Isolates by Core Genome Phylogenomic Analysis, Targeted Gene Comparison, and Anti-microbial Susceptibility Patterns: A Tale of Mistaken Identities.</title>
        <authorList>
            <person name="Fogelson S.B."/>
            <person name="Camus A.C."/>
            <person name="Lorenz W."/>
            <person name="Vasireddy R."/>
            <person name="Vasireddy S."/>
            <person name="Smith T."/>
            <person name="Brown-Elliott B.A."/>
            <person name="Wallace R.J.Jr."/>
            <person name="Hasan N.A."/>
            <person name="Reischl U."/>
            <person name="Sanchez S."/>
        </authorList>
    </citation>
    <scope>NUCLEOTIDE SEQUENCE [LARGE SCALE GENOMIC DNA]</scope>
    <source>
        <strain evidence="3 4">15518</strain>
    </source>
</reference>
<dbReference type="AlphaFoldDB" id="A0A1S1MC78"/>
<keyword evidence="2" id="KW-0812">Transmembrane</keyword>
<evidence type="ECO:0000256" key="2">
    <source>
        <dbReference type="SAM" id="Phobius"/>
    </source>
</evidence>
<feature type="region of interest" description="Disordered" evidence="1">
    <location>
        <begin position="1"/>
        <end position="22"/>
    </location>
</feature>
<keyword evidence="2" id="KW-1133">Transmembrane helix</keyword>
<protein>
    <submittedName>
        <fullName evidence="3">DUF805 domain-containing protein</fullName>
    </submittedName>
</protein>
<comment type="caution">
    <text evidence="3">The sequence shown here is derived from an EMBL/GenBank/DDBJ whole genome shotgun (WGS) entry which is preliminary data.</text>
</comment>
<feature type="transmembrane region" description="Helical" evidence="2">
    <location>
        <begin position="89"/>
        <end position="109"/>
    </location>
</feature>
<sequence>MTHAEPSPSKTNRQEVSKPLGATDPCDLTLPLYGATFGQAITRFFRSYARFSGRASRSEYWWVLLAQTVAASLLVCGVALGTDSALGRLYIAVLIGFVLVWAIPAWALTVRRLHDADFSGWIALLAVLPYIGSLMPIIFGFLPSKPRGECFDRR</sequence>
<dbReference type="InterPro" id="IPR008523">
    <property type="entry name" value="DUF805"/>
</dbReference>
<accession>A0A1S1MC78</accession>
<proteinExistence type="predicted"/>
<dbReference type="EMBL" id="MLIS01000001">
    <property type="protein sequence ID" value="OHU80173.1"/>
    <property type="molecule type" value="Genomic_DNA"/>
</dbReference>
<gene>
    <name evidence="3" type="ORF">BKG84_19070</name>
</gene>
<dbReference type="PANTHER" id="PTHR34980">
    <property type="entry name" value="INNER MEMBRANE PROTEIN-RELATED-RELATED"/>
    <property type="match status" value="1"/>
</dbReference>
<dbReference type="Proteomes" id="UP000179441">
    <property type="component" value="Unassembled WGS sequence"/>
</dbReference>
<evidence type="ECO:0000313" key="3">
    <source>
        <dbReference type="EMBL" id="OHU80173.1"/>
    </source>
</evidence>
<dbReference type="Pfam" id="PF05656">
    <property type="entry name" value="DUF805"/>
    <property type="match status" value="1"/>
</dbReference>